<name>A0A4Y7KHW1_PAPSO</name>
<keyword evidence="2" id="KW-1185">Reference proteome</keyword>
<protein>
    <submittedName>
        <fullName evidence="1">Uncharacterized protein</fullName>
    </submittedName>
</protein>
<dbReference type="Proteomes" id="UP000316621">
    <property type="component" value="Chromosome 7"/>
</dbReference>
<dbReference type="AlphaFoldDB" id="A0A4Y7KHW1"/>
<evidence type="ECO:0000313" key="1">
    <source>
        <dbReference type="EMBL" id="RZC71549.1"/>
    </source>
</evidence>
<proteinExistence type="predicted"/>
<gene>
    <name evidence="1" type="ORF">C5167_034732</name>
</gene>
<evidence type="ECO:0000313" key="2">
    <source>
        <dbReference type="Proteomes" id="UP000316621"/>
    </source>
</evidence>
<sequence length="77" mass="8916">MKELSVTRYCDGRVFVVLHFFHGNFQITPSALVKATNLEVQRYFWCCKFLKVTRKLLKTFLKRPGNSNNGKNPGHAL</sequence>
<accession>A0A4Y7KHW1</accession>
<dbReference type="EMBL" id="CM010721">
    <property type="protein sequence ID" value="RZC71549.1"/>
    <property type="molecule type" value="Genomic_DNA"/>
</dbReference>
<organism evidence="1 2">
    <name type="scientific">Papaver somniferum</name>
    <name type="common">Opium poppy</name>
    <dbReference type="NCBI Taxonomy" id="3469"/>
    <lineage>
        <taxon>Eukaryota</taxon>
        <taxon>Viridiplantae</taxon>
        <taxon>Streptophyta</taxon>
        <taxon>Embryophyta</taxon>
        <taxon>Tracheophyta</taxon>
        <taxon>Spermatophyta</taxon>
        <taxon>Magnoliopsida</taxon>
        <taxon>Ranunculales</taxon>
        <taxon>Papaveraceae</taxon>
        <taxon>Papaveroideae</taxon>
        <taxon>Papaver</taxon>
    </lineage>
</organism>
<reference evidence="1 2" key="1">
    <citation type="journal article" date="2018" name="Science">
        <title>The opium poppy genome and morphinan production.</title>
        <authorList>
            <person name="Guo L."/>
            <person name="Winzer T."/>
            <person name="Yang X."/>
            <person name="Li Y."/>
            <person name="Ning Z."/>
            <person name="He Z."/>
            <person name="Teodor R."/>
            <person name="Lu Y."/>
            <person name="Bowser T.A."/>
            <person name="Graham I.A."/>
            <person name="Ye K."/>
        </authorList>
    </citation>
    <scope>NUCLEOTIDE SEQUENCE [LARGE SCALE GENOMIC DNA]</scope>
    <source>
        <strain evidence="2">cv. HN1</strain>
        <tissue evidence="1">Leaves</tissue>
    </source>
</reference>
<dbReference type="Gramene" id="RZC71549">
    <property type="protein sequence ID" value="RZC71549"/>
    <property type="gene ID" value="C5167_034732"/>
</dbReference>